<proteinExistence type="predicted"/>
<keyword evidence="2" id="KW-1185">Reference proteome</keyword>
<evidence type="ECO:0000313" key="2">
    <source>
        <dbReference type="Proteomes" id="UP000692954"/>
    </source>
</evidence>
<dbReference type="Proteomes" id="UP000692954">
    <property type="component" value="Unassembled WGS sequence"/>
</dbReference>
<sequence length="49" mass="5856">MQSKNILQKDPTQLKIVLQKQANRKNKFIRSLLSYNQNDLIILVQENMR</sequence>
<accession>A0A8S1R506</accession>
<comment type="caution">
    <text evidence="1">The sequence shown here is derived from an EMBL/GenBank/DDBJ whole genome shotgun (WGS) entry which is preliminary data.</text>
</comment>
<dbReference type="EMBL" id="CAJJDN010000143">
    <property type="protein sequence ID" value="CAD8123136.1"/>
    <property type="molecule type" value="Genomic_DNA"/>
</dbReference>
<reference evidence="1" key="1">
    <citation type="submission" date="2021-01" db="EMBL/GenBank/DDBJ databases">
        <authorList>
            <consortium name="Genoscope - CEA"/>
            <person name="William W."/>
        </authorList>
    </citation>
    <scope>NUCLEOTIDE SEQUENCE</scope>
</reference>
<gene>
    <name evidence="1" type="ORF">PSON_ATCC_30995.1.T1430012</name>
</gene>
<dbReference type="AlphaFoldDB" id="A0A8S1R506"/>
<organism evidence="1 2">
    <name type="scientific">Paramecium sonneborni</name>
    <dbReference type="NCBI Taxonomy" id="65129"/>
    <lineage>
        <taxon>Eukaryota</taxon>
        <taxon>Sar</taxon>
        <taxon>Alveolata</taxon>
        <taxon>Ciliophora</taxon>
        <taxon>Intramacronucleata</taxon>
        <taxon>Oligohymenophorea</taxon>
        <taxon>Peniculida</taxon>
        <taxon>Parameciidae</taxon>
        <taxon>Paramecium</taxon>
    </lineage>
</organism>
<name>A0A8S1R506_9CILI</name>
<protein>
    <submittedName>
        <fullName evidence="1">Uncharacterized protein</fullName>
    </submittedName>
</protein>
<evidence type="ECO:0000313" key="1">
    <source>
        <dbReference type="EMBL" id="CAD8123136.1"/>
    </source>
</evidence>